<protein>
    <submittedName>
        <fullName evidence="2">Uncharacterized protein</fullName>
    </submittedName>
</protein>
<feature type="compositionally biased region" description="Basic and acidic residues" evidence="1">
    <location>
        <begin position="114"/>
        <end position="123"/>
    </location>
</feature>
<accession>A0AA39S5B2</accession>
<evidence type="ECO:0000313" key="2">
    <source>
        <dbReference type="EMBL" id="KAK0582749.1"/>
    </source>
</evidence>
<feature type="compositionally biased region" description="Basic and acidic residues" evidence="1">
    <location>
        <begin position="15"/>
        <end position="24"/>
    </location>
</feature>
<dbReference type="AlphaFoldDB" id="A0AA39S5B2"/>
<keyword evidence="3" id="KW-1185">Reference proteome</keyword>
<reference evidence="2" key="1">
    <citation type="journal article" date="2022" name="Plant J.">
        <title>Strategies of tolerance reflected in two North American maple genomes.</title>
        <authorList>
            <person name="McEvoy S.L."/>
            <person name="Sezen U.U."/>
            <person name="Trouern-Trend A."/>
            <person name="McMahon S.M."/>
            <person name="Schaberg P.G."/>
            <person name="Yang J."/>
            <person name="Wegrzyn J.L."/>
            <person name="Swenson N.G."/>
        </authorList>
    </citation>
    <scope>NUCLEOTIDE SEQUENCE</scope>
    <source>
        <strain evidence="2">NS2018</strain>
    </source>
</reference>
<organism evidence="2 3">
    <name type="scientific">Acer saccharum</name>
    <name type="common">Sugar maple</name>
    <dbReference type="NCBI Taxonomy" id="4024"/>
    <lineage>
        <taxon>Eukaryota</taxon>
        <taxon>Viridiplantae</taxon>
        <taxon>Streptophyta</taxon>
        <taxon>Embryophyta</taxon>
        <taxon>Tracheophyta</taxon>
        <taxon>Spermatophyta</taxon>
        <taxon>Magnoliopsida</taxon>
        <taxon>eudicotyledons</taxon>
        <taxon>Gunneridae</taxon>
        <taxon>Pentapetalae</taxon>
        <taxon>rosids</taxon>
        <taxon>malvids</taxon>
        <taxon>Sapindales</taxon>
        <taxon>Sapindaceae</taxon>
        <taxon>Hippocastanoideae</taxon>
        <taxon>Acereae</taxon>
        <taxon>Acer</taxon>
    </lineage>
</organism>
<proteinExistence type="predicted"/>
<name>A0AA39S5B2_ACESA</name>
<gene>
    <name evidence="2" type="ORF">LWI29_029077</name>
</gene>
<evidence type="ECO:0000313" key="3">
    <source>
        <dbReference type="Proteomes" id="UP001168877"/>
    </source>
</evidence>
<comment type="caution">
    <text evidence="2">The sequence shown here is derived from an EMBL/GenBank/DDBJ whole genome shotgun (WGS) entry which is preliminary data.</text>
</comment>
<dbReference type="EMBL" id="JAUESC010000384">
    <property type="protein sequence ID" value="KAK0582749.1"/>
    <property type="molecule type" value="Genomic_DNA"/>
</dbReference>
<dbReference type="Proteomes" id="UP001168877">
    <property type="component" value="Unassembled WGS sequence"/>
</dbReference>
<feature type="region of interest" description="Disordered" evidence="1">
    <location>
        <begin position="1"/>
        <end position="24"/>
    </location>
</feature>
<sequence>MRRQSNGQERQPNGQERKYETRSFKENRYVNKRYEEKTLSEDFRWNRTFKDAVKGNRRGLGEQRFSSNQEAMTMQWYPNTGVGRSSFPVKVVEEEVLPEFPAIDRILGLGEKGGPTEEERREVGGTPSFKLHREKERVVSGGRGKFQKEDDLMWAKEKGWDSGLTGT</sequence>
<evidence type="ECO:0000256" key="1">
    <source>
        <dbReference type="SAM" id="MobiDB-lite"/>
    </source>
</evidence>
<feature type="compositionally biased region" description="Polar residues" evidence="1">
    <location>
        <begin position="1"/>
        <end position="14"/>
    </location>
</feature>
<feature type="region of interest" description="Disordered" evidence="1">
    <location>
        <begin position="107"/>
        <end position="143"/>
    </location>
</feature>
<reference evidence="2" key="2">
    <citation type="submission" date="2023-06" db="EMBL/GenBank/DDBJ databases">
        <authorList>
            <person name="Swenson N.G."/>
            <person name="Wegrzyn J.L."/>
            <person name="Mcevoy S.L."/>
        </authorList>
    </citation>
    <scope>NUCLEOTIDE SEQUENCE</scope>
    <source>
        <strain evidence="2">NS2018</strain>
        <tissue evidence="2">Leaf</tissue>
    </source>
</reference>